<evidence type="ECO:0000313" key="2">
    <source>
        <dbReference type="Proteomes" id="UP000014028"/>
    </source>
</evidence>
<proteinExistence type="predicted"/>
<dbReference type="Proteomes" id="UP000014028">
    <property type="component" value="Unassembled WGS sequence"/>
</dbReference>
<organism evidence="1 2">
    <name type="scientific">Bacillus cereus VD184</name>
    <dbReference type="NCBI Taxonomy" id="1053242"/>
    <lineage>
        <taxon>Bacteria</taxon>
        <taxon>Bacillati</taxon>
        <taxon>Bacillota</taxon>
        <taxon>Bacilli</taxon>
        <taxon>Bacillales</taxon>
        <taxon>Bacillaceae</taxon>
        <taxon>Bacillus</taxon>
        <taxon>Bacillus cereus group</taxon>
    </lineage>
</organism>
<gene>
    <name evidence="1" type="ORF">IKC_06480</name>
</gene>
<name>A0A9W5VPJ1_BACCE</name>
<accession>A0A9W5VPJ1</accession>
<comment type="caution">
    <text evidence="1">The sequence shown here is derived from an EMBL/GenBank/DDBJ whole genome shotgun (WGS) entry which is preliminary data.</text>
</comment>
<dbReference type="AlphaFoldDB" id="A0A9W5VPJ1"/>
<feature type="non-terminal residue" evidence="1">
    <location>
        <position position="22"/>
    </location>
</feature>
<reference evidence="1 2" key="1">
    <citation type="submission" date="2012-12" db="EMBL/GenBank/DDBJ databases">
        <title>The Genome Sequence of Bacillus cereus VD184.</title>
        <authorList>
            <consortium name="The Broad Institute Genome Sequencing Platform"/>
            <consortium name="The Broad Institute Genome Sequencing Center for Infectious Disease"/>
            <person name="Feldgarden M."/>
            <person name="Van der Auwera G.A."/>
            <person name="Mahillon J."/>
            <person name="Duprez V."/>
            <person name="Timmery S."/>
            <person name="Mattelet C."/>
            <person name="Dierick K."/>
            <person name="Sun M."/>
            <person name="Yu Z."/>
            <person name="Zhu L."/>
            <person name="Hu X."/>
            <person name="Shank E.B."/>
            <person name="Swiecicka I."/>
            <person name="Hansen B.M."/>
            <person name="Andrup L."/>
            <person name="Walker B."/>
            <person name="Young S.K."/>
            <person name="Zeng Q."/>
            <person name="Gargeya S."/>
            <person name="Fitzgerald M."/>
            <person name="Haas B."/>
            <person name="Abouelleil A."/>
            <person name="Alvarado L."/>
            <person name="Arachchi H.M."/>
            <person name="Berlin A.M."/>
            <person name="Chapman S.B."/>
            <person name="Dewar J."/>
            <person name="Goldberg J."/>
            <person name="Griggs A."/>
            <person name="Gujja S."/>
            <person name="Hansen M."/>
            <person name="Howarth C."/>
            <person name="Imamovic A."/>
            <person name="Larimer J."/>
            <person name="McCowan C."/>
            <person name="Murphy C."/>
            <person name="Neiman D."/>
            <person name="Pearson M."/>
            <person name="Priest M."/>
            <person name="Roberts A."/>
            <person name="Saif S."/>
            <person name="Shea T."/>
            <person name="Sisk P."/>
            <person name="Sykes S."/>
            <person name="Wortman J."/>
            <person name="Nusbaum C."/>
            <person name="Birren B."/>
        </authorList>
    </citation>
    <scope>NUCLEOTIDE SEQUENCE [LARGE SCALE GENOMIC DNA]</scope>
    <source>
        <strain evidence="1 2">VD184</strain>
    </source>
</reference>
<sequence>MLDKIQTLQPFTISDLRKLEEK</sequence>
<evidence type="ECO:0000313" key="1">
    <source>
        <dbReference type="EMBL" id="EOQ01570.1"/>
    </source>
</evidence>
<protein>
    <submittedName>
        <fullName evidence="1">Uncharacterized protein</fullName>
    </submittedName>
</protein>
<dbReference type="EMBL" id="AHFK01000104">
    <property type="protein sequence ID" value="EOQ01570.1"/>
    <property type="molecule type" value="Genomic_DNA"/>
</dbReference>